<dbReference type="GeneID" id="12448592"/>
<feature type="domain" description="DUF7964" evidence="1">
    <location>
        <begin position="8"/>
        <end position="95"/>
    </location>
</feature>
<dbReference type="Proteomes" id="UP000007954">
    <property type="component" value="Chromosome"/>
</dbReference>
<dbReference type="EMBL" id="FR746099">
    <property type="protein sequence ID" value="CCC41477.1"/>
    <property type="molecule type" value="Genomic_DNA"/>
</dbReference>
<reference evidence="2 3" key="1">
    <citation type="journal article" date="2011" name="PLoS ONE">
        <title>Haloquadratum walsbyi: limited diversity in a global pond.</title>
        <authorList>
            <person name="Dyall-Smith M."/>
            <person name="Pfeiffer F."/>
            <person name="Klee K."/>
            <person name="Palm P."/>
            <person name="Gross K."/>
            <person name="Schuster S.C."/>
            <person name="Rampp M."/>
            <person name="Oesterhelt D."/>
        </authorList>
    </citation>
    <scope>NUCLEOTIDE SEQUENCE [LARGE SCALE GENOMIC DNA]</scope>
    <source>
        <strain evidence="3">DSM 16854 / JCM 12705 / C23</strain>
    </source>
</reference>
<gene>
    <name evidence="2" type="ordered locus">Hqrw_3739</name>
</gene>
<dbReference type="KEGG" id="hwc:Hqrw_3739"/>
<dbReference type="Pfam" id="PF25912">
    <property type="entry name" value="DUF7964"/>
    <property type="match status" value="1"/>
</dbReference>
<name>G0LN07_HALWC</name>
<dbReference type="HOGENOM" id="CLU_1458170_0_0_2"/>
<dbReference type="RefSeq" id="WP_014556840.1">
    <property type="nucleotide sequence ID" value="NC_017459.1"/>
</dbReference>
<evidence type="ECO:0000259" key="1">
    <source>
        <dbReference type="Pfam" id="PF25912"/>
    </source>
</evidence>
<evidence type="ECO:0000313" key="3">
    <source>
        <dbReference type="Proteomes" id="UP000007954"/>
    </source>
</evidence>
<sequence>MADLDTPVSSLPSRPLEMEQALAQLEDSGRFEAIIHSERTIEIEKQFVYVYDLVFITEGSVSAVVYIEDDETWYRVFKEDRSDTELTDAYDAAREIRDEESLFERHSLTIEEAVFTEDTPSKKETSGYEKGDSFECPVCGDTHTVKFEEDELMKDHSTDVSQLYVECPEARNDELIIEFQARTPS</sequence>
<accession>G0LN07</accession>
<evidence type="ECO:0000313" key="2">
    <source>
        <dbReference type="EMBL" id="CCC41477.1"/>
    </source>
</evidence>
<dbReference type="OrthoDB" id="350986at2157"/>
<dbReference type="InterPro" id="IPR058270">
    <property type="entry name" value="DUF7964"/>
</dbReference>
<dbReference type="AlphaFoldDB" id="G0LN07"/>
<proteinExistence type="predicted"/>
<organism evidence="2 3">
    <name type="scientific">Haloquadratum walsbyi (strain DSM 16854 / JCM 12705 / C23)</name>
    <dbReference type="NCBI Taxonomy" id="768065"/>
    <lineage>
        <taxon>Archaea</taxon>
        <taxon>Methanobacteriati</taxon>
        <taxon>Methanobacteriota</taxon>
        <taxon>Stenosarchaea group</taxon>
        <taxon>Halobacteria</taxon>
        <taxon>Halobacteriales</taxon>
        <taxon>Haloferacaceae</taxon>
        <taxon>Haloquadratum</taxon>
    </lineage>
</organism>
<protein>
    <recommendedName>
        <fullName evidence="1">DUF7964 domain-containing protein</fullName>
    </recommendedName>
</protein>